<dbReference type="EMBL" id="LCYG01000062">
    <property type="protein sequence ID" value="KLK91009.1"/>
    <property type="molecule type" value="Genomic_DNA"/>
</dbReference>
<gene>
    <name evidence="1" type="ORF">AA309_22805</name>
</gene>
<dbReference type="PATRIC" id="fig|1225564.3.peg.5949"/>
<dbReference type="Proteomes" id="UP000035489">
    <property type="component" value="Unassembled WGS sequence"/>
</dbReference>
<name>A0A0H1R7I1_9HYPH</name>
<comment type="caution">
    <text evidence="1">The sequence shown here is derived from an EMBL/GenBank/DDBJ whole genome shotgun (WGS) entry which is preliminary data.</text>
</comment>
<sequence>MRGPFALGVLHMDDKINKLLRMGCSAPSAERENARTAFWGIIDAAKLGPHDVVLLRRDQADNQQLLTLEIIKENRALHDKIAELMRDKNRLQAILMEYGHEDRQQEFDAKQIDRTLPKVKSFVRQALLMRQRLDLWLVAHGTDRNFVRDTCRMTGLSKDTIHRAKRRGTVIDTEILKRLIGGPLDNAADLDALCGPAGNRGLSVEEQRAYVERKLEEAAGLRAA</sequence>
<accession>A0A0H1R7I1</accession>
<dbReference type="AlphaFoldDB" id="A0A0H1R7I1"/>
<keyword evidence="2" id="KW-1185">Reference proteome</keyword>
<protein>
    <submittedName>
        <fullName evidence="1">Uncharacterized protein</fullName>
    </submittedName>
</protein>
<reference evidence="1 2" key="1">
    <citation type="submission" date="2015-05" db="EMBL/GenBank/DDBJ databases">
        <title>Draft genome sequence of Microvirga vignae strain BR3299, a novel nitrogen fixing bacteria isolated from Brazil semi-aired region.</title>
        <authorList>
            <person name="Zilli J.E."/>
            <person name="Passos S.R."/>
            <person name="Leite J."/>
            <person name="Baldani J.I."/>
            <person name="Xavier G.R."/>
            <person name="Rumjaneck N.G."/>
            <person name="Simoes-Araujo J.L."/>
        </authorList>
    </citation>
    <scope>NUCLEOTIDE SEQUENCE [LARGE SCALE GENOMIC DNA]</scope>
    <source>
        <strain evidence="1 2">BR3299</strain>
    </source>
</reference>
<proteinExistence type="predicted"/>
<evidence type="ECO:0000313" key="2">
    <source>
        <dbReference type="Proteomes" id="UP000035489"/>
    </source>
</evidence>
<evidence type="ECO:0000313" key="1">
    <source>
        <dbReference type="EMBL" id="KLK91009.1"/>
    </source>
</evidence>
<organism evidence="1 2">
    <name type="scientific">Microvirga vignae</name>
    <dbReference type="NCBI Taxonomy" id="1225564"/>
    <lineage>
        <taxon>Bacteria</taxon>
        <taxon>Pseudomonadati</taxon>
        <taxon>Pseudomonadota</taxon>
        <taxon>Alphaproteobacteria</taxon>
        <taxon>Hyphomicrobiales</taxon>
        <taxon>Methylobacteriaceae</taxon>
        <taxon>Microvirga</taxon>
    </lineage>
</organism>